<feature type="region of interest" description="Disordered" evidence="1">
    <location>
        <begin position="430"/>
        <end position="545"/>
    </location>
</feature>
<dbReference type="Proteomes" id="UP000298138">
    <property type="component" value="Unassembled WGS sequence"/>
</dbReference>
<feature type="compositionally biased region" description="Acidic residues" evidence="1">
    <location>
        <begin position="299"/>
        <end position="347"/>
    </location>
</feature>
<dbReference type="AlphaFoldDB" id="A0A4S2MY47"/>
<evidence type="ECO:0000313" key="2">
    <source>
        <dbReference type="EMBL" id="TGZ81668.1"/>
    </source>
</evidence>
<reference evidence="2 3" key="1">
    <citation type="submission" date="2019-04" db="EMBL/GenBank/DDBJ databases">
        <title>Comparative genomics and transcriptomics to analyze fruiting body development in filamentous ascomycetes.</title>
        <authorList>
            <consortium name="DOE Joint Genome Institute"/>
            <person name="Lutkenhaus R."/>
            <person name="Traeger S."/>
            <person name="Breuer J."/>
            <person name="Kuo A."/>
            <person name="Lipzen A."/>
            <person name="Pangilinan J."/>
            <person name="Dilworth D."/>
            <person name="Sandor L."/>
            <person name="Poggeler S."/>
            <person name="Barry K."/>
            <person name="Grigoriev I.V."/>
            <person name="Nowrousian M."/>
        </authorList>
    </citation>
    <scope>NUCLEOTIDE SEQUENCE [LARGE SCALE GENOMIC DNA]</scope>
    <source>
        <strain evidence="2 3">CBS 389.68</strain>
    </source>
</reference>
<feature type="compositionally biased region" description="Basic and acidic residues" evidence="1">
    <location>
        <begin position="461"/>
        <end position="471"/>
    </location>
</feature>
<feature type="compositionally biased region" description="Acidic residues" evidence="1">
    <location>
        <begin position="31"/>
        <end position="42"/>
    </location>
</feature>
<feature type="region of interest" description="Disordered" evidence="1">
    <location>
        <begin position="181"/>
        <end position="203"/>
    </location>
</feature>
<feature type="compositionally biased region" description="Polar residues" evidence="1">
    <location>
        <begin position="521"/>
        <end position="533"/>
    </location>
</feature>
<evidence type="ECO:0000313" key="3">
    <source>
        <dbReference type="Proteomes" id="UP000298138"/>
    </source>
</evidence>
<keyword evidence="3" id="KW-1185">Reference proteome</keyword>
<dbReference type="InterPro" id="IPR018853">
    <property type="entry name" value="DUF2457"/>
</dbReference>
<organism evidence="2 3">
    <name type="scientific">Ascodesmis nigricans</name>
    <dbReference type="NCBI Taxonomy" id="341454"/>
    <lineage>
        <taxon>Eukaryota</taxon>
        <taxon>Fungi</taxon>
        <taxon>Dikarya</taxon>
        <taxon>Ascomycota</taxon>
        <taxon>Pezizomycotina</taxon>
        <taxon>Pezizomycetes</taxon>
        <taxon>Pezizales</taxon>
        <taxon>Ascodesmidaceae</taxon>
        <taxon>Ascodesmis</taxon>
    </lineage>
</organism>
<name>A0A4S2MY47_9PEZI</name>
<proteinExistence type="predicted"/>
<dbReference type="EMBL" id="ML220118">
    <property type="protein sequence ID" value="TGZ81668.1"/>
    <property type="molecule type" value="Genomic_DNA"/>
</dbReference>
<dbReference type="InParanoid" id="A0A4S2MY47"/>
<sequence length="655" mass="73236">MPGHIIWDFAPQPLHMRHLPASNSAYLPSTCDEELADEADEPPDTRSYSPFCLSDPEFHKSTIRHSPPTESLLTKALTSPPLMPIDDLPARRQPQREMSSSSAWSVASTAELTSDGLTSPSRANTPSPPPPLYLSGLGSILPGPKMKFALPAPVHPVPSTGKINTLGDLEQKRQITFACAQGRPSQQPQKPQEPKTQSIPQPRKSALTFVCNKPTDKVKVSDSARPARLRSPAPNRIAKKSSKIHAESEGPHEEPLLQHWYGPDALTESWTLEPFDKTRLLRVDDLLKKEQEIRKLSEEAEAEAMEEDEDVIDDDENDEEDAEHDEDTTFDQDEDEEDEMYLDDDDYDHYYGESGNETDNEEGFASDDESDDELFFGPRLPPNLIPVFPTSSPRRIRSPSPQPPDNGDFVCGTFDEDKPLEDAYLSALEERKRLKHVPTPQDIDPSFPVDDDDDEEEEEEHAQPMRRRSDAGRANSRSPQLRGRAPSPAPIRRRSIALSPAPMRRLAGSPGSRHISRHTSRQASRQASRQTSPIPRGRSPAPVRRNSVHIQFTTGHDVVKTHSLPRPGACFRRTGKAKAACAVPGQKKARPMPIKRGAMDIYEGLEKRRERRKAKLARKGHEGERRVGEGVEKMREIALDLCGRGRRQAQWVISA</sequence>
<feature type="compositionally biased region" description="Acidic residues" evidence="1">
    <location>
        <begin position="356"/>
        <end position="374"/>
    </location>
</feature>
<feature type="compositionally biased region" description="Basic and acidic residues" evidence="1">
    <location>
        <begin position="244"/>
        <end position="256"/>
    </location>
</feature>
<dbReference type="STRING" id="341454.A0A4S2MY47"/>
<gene>
    <name evidence="2" type="ORF">EX30DRAFT_252932</name>
</gene>
<dbReference type="OrthoDB" id="2011769at2759"/>
<accession>A0A4S2MY47</accession>
<protein>
    <recommendedName>
        <fullName evidence="4">Extensin domain-containing protein</fullName>
    </recommendedName>
</protein>
<feature type="region of interest" description="Disordered" evidence="1">
    <location>
        <begin position="294"/>
        <end position="415"/>
    </location>
</feature>
<evidence type="ECO:0000256" key="1">
    <source>
        <dbReference type="SAM" id="MobiDB-lite"/>
    </source>
</evidence>
<feature type="compositionally biased region" description="Low complexity" evidence="1">
    <location>
        <begin position="184"/>
        <end position="198"/>
    </location>
</feature>
<dbReference type="Pfam" id="PF10446">
    <property type="entry name" value="DUF2457"/>
    <property type="match status" value="2"/>
</dbReference>
<feature type="compositionally biased region" description="Acidic residues" evidence="1">
    <location>
        <begin position="449"/>
        <end position="460"/>
    </location>
</feature>
<feature type="region of interest" description="Disordered" evidence="1">
    <location>
        <begin position="221"/>
        <end position="259"/>
    </location>
</feature>
<feature type="region of interest" description="Disordered" evidence="1">
    <location>
        <begin position="31"/>
        <end position="130"/>
    </location>
</feature>
<feature type="compositionally biased region" description="Low complexity" evidence="1">
    <location>
        <begin position="99"/>
        <end position="110"/>
    </location>
</feature>
<evidence type="ECO:0008006" key="4">
    <source>
        <dbReference type="Google" id="ProtNLM"/>
    </source>
</evidence>